<dbReference type="OrthoDB" id="8776025at2"/>
<evidence type="ECO:0000313" key="3">
    <source>
        <dbReference type="Proteomes" id="UP000070433"/>
    </source>
</evidence>
<keyword evidence="3" id="KW-1185">Reference proteome</keyword>
<accession>A0A127K000</accession>
<feature type="compositionally biased region" description="Polar residues" evidence="1">
    <location>
        <begin position="164"/>
        <end position="173"/>
    </location>
</feature>
<feature type="region of interest" description="Disordered" evidence="1">
    <location>
        <begin position="1"/>
        <end position="71"/>
    </location>
</feature>
<feature type="compositionally biased region" description="Basic and acidic residues" evidence="1">
    <location>
        <begin position="12"/>
        <end position="23"/>
    </location>
</feature>
<proteinExistence type="predicted"/>
<dbReference type="RefSeq" id="WP_082793596.1">
    <property type="nucleotide sequence ID" value="NZ_CP010951.1"/>
</dbReference>
<protein>
    <recommendedName>
        <fullName evidence="4">DUF3306 domain-containing protein</fullName>
    </recommendedName>
</protein>
<evidence type="ECO:0008006" key="4">
    <source>
        <dbReference type="Google" id="ProtNLM"/>
    </source>
</evidence>
<feature type="compositionally biased region" description="Basic and acidic residues" evidence="1">
    <location>
        <begin position="145"/>
        <end position="160"/>
    </location>
</feature>
<organism evidence="2 3">
    <name type="scientific">Ramlibacter tataouinensis</name>
    <dbReference type="NCBI Taxonomy" id="94132"/>
    <lineage>
        <taxon>Bacteria</taxon>
        <taxon>Pseudomonadati</taxon>
        <taxon>Pseudomonadota</taxon>
        <taxon>Betaproteobacteria</taxon>
        <taxon>Burkholderiales</taxon>
        <taxon>Comamonadaceae</taxon>
        <taxon>Ramlibacter</taxon>
    </lineage>
</organism>
<gene>
    <name evidence="2" type="ORF">UC35_16925</name>
</gene>
<evidence type="ECO:0000313" key="2">
    <source>
        <dbReference type="EMBL" id="AMO25527.1"/>
    </source>
</evidence>
<evidence type="ECO:0000256" key="1">
    <source>
        <dbReference type="SAM" id="MobiDB-lite"/>
    </source>
</evidence>
<sequence length="208" mass="22223">MSEGFLGRWSRRKADVREGKPVEGEPAIELENRAPPPQPSPGGGGGEEVLHAAPGDAPEARSEPPPPTLEDVKTLTAESDFRRFVTPGVAPEVKNAALKKLFADPHFNVMDGLDVYIDDYSKPDPMPEAMLRKLSAARFLRLFEEKPKDDGGAGEPRDVAYDAGTQTVAQSSHAPEAISGTEAVDDDPDLRLQQDDAAAGEEPGRGTG</sequence>
<dbReference type="InterPro" id="IPR021735">
    <property type="entry name" value="DUF3306"/>
</dbReference>
<reference evidence="2 3" key="1">
    <citation type="journal article" date="2014" name="Int. J. Syst. Evol. Microbiol.">
        <title>Ramlibacter solisilvae sp. nov., isolated from forest soil, and emended description of the genus Ramlibacter.</title>
        <authorList>
            <person name="Lee H.J."/>
            <person name="Lee S.H."/>
            <person name="Lee S.S."/>
            <person name="Lee J.S."/>
            <person name="Kim Y."/>
            <person name="Kim S.C."/>
            <person name="Jeon C.O."/>
        </authorList>
    </citation>
    <scope>NUCLEOTIDE SEQUENCE [LARGE SCALE GENOMIC DNA]</scope>
    <source>
        <strain evidence="2 3">5-10</strain>
    </source>
</reference>
<name>A0A127K000_9BURK</name>
<feature type="region of interest" description="Disordered" evidence="1">
    <location>
        <begin position="145"/>
        <end position="208"/>
    </location>
</feature>
<dbReference type="Proteomes" id="UP000070433">
    <property type="component" value="Chromosome"/>
</dbReference>
<dbReference type="EMBL" id="CP010951">
    <property type="protein sequence ID" value="AMO25527.1"/>
    <property type="molecule type" value="Genomic_DNA"/>
</dbReference>
<dbReference type="Pfam" id="PF11748">
    <property type="entry name" value="DUF3306"/>
    <property type="match status" value="1"/>
</dbReference>
<dbReference type="PATRIC" id="fig|94132.3.peg.3458"/>
<dbReference type="AlphaFoldDB" id="A0A127K000"/>